<dbReference type="AlphaFoldDB" id="A0A6P6HT89"/>
<feature type="repeat" description="WD" evidence="3">
    <location>
        <begin position="52"/>
        <end position="82"/>
    </location>
</feature>
<evidence type="ECO:0000256" key="3">
    <source>
        <dbReference type="PROSITE-ProRule" id="PRU00221"/>
    </source>
</evidence>
<evidence type="ECO:0000256" key="2">
    <source>
        <dbReference type="ARBA" id="ARBA00022737"/>
    </source>
</evidence>
<sequence>MPVTGQRRRSCLCLAWSPPSCGRPEEQQVAAGYSDGTLRVFSVSQIAMELKMRPHRAALTAIAFSADGQTILSGDKDGLVAVSRPRTGMTFHVLSDHRGAPISTIQSTNKECGDLGAEGADLWLAASSDQRISIWASDWPRGHCELLDWLSSPSPTLTEFPSRPPPCLVAFCPWDGALLACAGLGVHPEVVFYSLHQKQVVEKIPLPFFAVSLSLSPGAHLMAIGFAERMLRLVDCESGAVQDFAGHDDLVQLCRFAPSARLLFSVAHSEILVWEVSGHVATEESLGSGSWPAWRRS</sequence>
<dbReference type="SMART" id="SM00320">
    <property type="entry name" value="WD40"/>
    <property type="match status" value="4"/>
</dbReference>
<dbReference type="PROSITE" id="PS50082">
    <property type="entry name" value="WD_REPEATS_2"/>
    <property type="match status" value="1"/>
</dbReference>
<dbReference type="Pfam" id="PF23342">
    <property type="entry name" value="WDR90_beta-prop_4th"/>
    <property type="match status" value="1"/>
</dbReference>
<keyword evidence="5" id="KW-1185">Reference proteome</keyword>
<dbReference type="RefSeq" id="XP_025779037.1">
    <property type="nucleotide sequence ID" value="XM_025923252.1"/>
</dbReference>
<evidence type="ECO:0000256" key="1">
    <source>
        <dbReference type="ARBA" id="ARBA00022574"/>
    </source>
</evidence>
<dbReference type="InterPro" id="IPR036322">
    <property type="entry name" value="WD40_repeat_dom_sf"/>
</dbReference>
<protein>
    <submittedName>
        <fullName evidence="6">WD repeat-containing protein 90-like</fullName>
    </submittedName>
</protein>
<dbReference type="GO" id="GO:0030515">
    <property type="term" value="F:snoRNA binding"/>
    <property type="evidence" value="ECO:0007669"/>
    <property type="project" value="TreeGrafter"/>
</dbReference>
<accession>A0A6P6HT89</accession>
<organism evidence="5 6">
    <name type="scientific">Puma concolor</name>
    <name type="common">Mountain lion</name>
    <name type="synonym">Felis concolor</name>
    <dbReference type="NCBI Taxonomy" id="9696"/>
    <lineage>
        <taxon>Eukaryota</taxon>
        <taxon>Metazoa</taxon>
        <taxon>Chordata</taxon>
        <taxon>Craniata</taxon>
        <taxon>Vertebrata</taxon>
        <taxon>Euteleostomi</taxon>
        <taxon>Mammalia</taxon>
        <taxon>Eutheria</taxon>
        <taxon>Laurasiatheria</taxon>
        <taxon>Carnivora</taxon>
        <taxon>Feliformia</taxon>
        <taxon>Felidae</taxon>
        <taxon>Felinae</taxon>
        <taxon>Puma</taxon>
    </lineage>
</organism>
<evidence type="ECO:0000259" key="4">
    <source>
        <dbReference type="Pfam" id="PF23342"/>
    </source>
</evidence>
<evidence type="ECO:0000313" key="6">
    <source>
        <dbReference type="RefSeq" id="XP_025779037.1"/>
    </source>
</evidence>
<dbReference type="InterPro" id="IPR015943">
    <property type="entry name" value="WD40/YVTN_repeat-like_dom_sf"/>
</dbReference>
<dbReference type="InterPro" id="IPR001680">
    <property type="entry name" value="WD40_rpt"/>
</dbReference>
<dbReference type="Proteomes" id="UP000515131">
    <property type="component" value="Unplaced"/>
</dbReference>
<dbReference type="GO" id="GO:0034388">
    <property type="term" value="C:Pwp2p-containing subcomplex of 90S preribosome"/>
    <property type="evidence" value="ECO:0007669"/>
    <property type="project" value="TreeGrafter"/>
</dbReference>
<dbReference type="PANTHER" id="PTHR19853">
    <property type="entry name" value="WD REPEAT CONTAINING PROTEIN 3 WDR3"/>
    <property type="match status" value="1"/>
</dbReference>
<dbReference type="InterPro" id="IPR051570">
    <property type="entry name" value="TBC1_cilium_biogenesis"/>
</dbReference>
<gene>
    <name evidence="6" type="primary">LOC112860044</name>
</gene>
<dbReference type="PANTHER" id="PTHR19853:SF0">
    <property type="entry name" value="WD REPEAT-CONTAINING PROTEIN 3"/>
    <property type="match status" value="1"/>
</dbReference>
<dbReference type="FunFam" id="2.130.10.10:FF:000590">
    <property type="entry name" value="WD repeat domain 90"/>
    <property type="match status" value="1"/>
</dbReference>
<dbReference type="InterPro" id="IPR055440">
    <property type="entry name" value="Beta-prop_WDR90_4th"/>
</dbReference>
<dbReference type="GeneID" id="112860044"/>
<dbReference type="KEGG" id="pcoo:112860044"/>
<proteinExistence type="predicted"/>
<dbReference type="SUPFAM" id="SSF50978">
    <property type="entry name" value="WD40 repeat-like"/>
    <property type="match status" value="1"/>
</dbReference>
<dbReference type="GO" id="GO:0030490">
    <property type="term" value="P:maturation of SSU-rRNA"/>
    <property type="evidence" value="ECO:0007669"/>
    <property type="project" value="TreeGrafter"/>
</dbReference>
<dbReference type="GO" id="GO:0032040">
    <property type="term" value="C:small-subunit processome"/>
    <property type="evidence" value="ECO:0007669"/>
    <property type="project" value="TreeGrafter"/>
</dbReference>
<reference evidence="6" key="1">
    <citation type="submission" date="2025-08" db="UniProtKB">
        <authorList>
            <consortium name="RefSeq"/>
        </authorList>
    </citation>
    <scope>IDENTIFICATION</scope>
    <source>
        <tissue evidence="6">Blood</tissue>
    </source>
</reference>
<keyword evidence="1 3" id="KW-0853">WD repeat</keyword>
<evidence type="ECO:0000313" key="5">
    <source>
        <dbReference type="Proteomes" id="UP000515131"/>
    </source>
</evidence>
<dbReference type="Gene3D" id="2.130.10.10">
    <property type="entry name" value="YVTN repeat-like/Quinoprotein amine dehydrogenase"/>
    <property type="match status" value="2"/>
</dbReference>
<name>A0A6P6HT89_PUMCO</name>
<keyword evidence="2" id="KW-0677">Repeat</keyword>
<feature type="domain" description="WDR90 4th beta-propeller" evidence="4">
    <location>
        <begin position="9"/>
        <end position="278"/>
    </location>
</feature>